<evidence type="ECO:0000259" key="14">
    <source>
        <dbReference type="Pfam" id="PF02687"/>
    </source>
</evidence>
<dbReference type="InterPro" id="IPR047590">
    <property type="entry name" value="FtsX_proteobact-type"/>
</dbReference>
<evidence type="ECO:0000256" key="7">
    <source>
        <dbReference type="ARBA" id="ARBA00022618"/>
    </source>
</evidence>
<proteinExistence type="inferred from homology"/>
<gene>
    <name evidence="16" type="primary">ftsX</name>
    <name evidence="16" type="ORF">ENJ12_04610</name>
</gene>
<comment type="subunit">
    <text evidence="3">Forms a membrane-associated complex with FtsE.</text>
</comment>
<comment type="similarity">
    <text evidence="2 12">Belongs to the ABC-4 integral membrane protein family. FtsX subfamily.</text>
</comment>
<sequence length="319" mass="35410">MKQRRQRRGFDKRFSLSAWLTRHAQVLFSSLGRLWQRPLGSLMTLLVLGIAIALPLGLHLLVNNLQQLAEQWDSGASVSVFLKENSSDEAIQSLIGTLKSRDSISGVRHITPDQALEEFRQQSDFSAALELLDDNPLPHVLQIRLRNTDISAGELEQFLQSLEKHSEVELALADLQWVERFQAITRIIQRIALVLAVLLSLAVLLIIGNTIRLEIQGRRDEIEIIKLVGGSNAFIRRPFLYEGFWYGLMGSLIALGLILLSGLALRDPVTHLTALYQSSFQLSGLALTTILGVIGSSVLLGILGAWIAVSQHLGEMEPD</sequence>
<evidence type="ECO:0000256" key="13">
    <source>
        <dbReference type="SAM" id="Phobius"/>
    </source>
</evidence>
<evidence type="ECO:0000256" key="8">
    <source>
        <dbReference type="ARBA" id="ARBA00022692"/>
    </source>
</evidence>
<dbReference type="InterPro" id="IPR040690">
    <property type="entry name" value="FtsX_ECD"/>
</dbReference>
<accession>A0A831RUT1</accession>
<dbReference type="AlphaFoldDB" id="A0A831RUT1"/>
<feature type="domain" description="FtsX extracellular" evidence="15">
    <location>
        <begin position="77"/>
        <end position="169"/>
    </location>
</feature>
<dbReference type="Pfam" id="PF18075">
    <property type="entry name" value="FtsX_ECD"/>
    <property type="match status" value="1"/>
</dbReference>
<evidence type="ECO:0000256" key="6">
    <source>
        <dbReference type="ARBA" id="ARBA00022519"/>
    </source>
</evidence>
<name>A0A831RUT1_9GAMM</name>
<dbReference type="PANTHER" id="PTHR47755">
    <property type="entry name" value="CELL DIVISION PROTEIN FTSX"/>
    <property type="match status" value="1"/>
</dbReference>
<dbReference type="Pfam" id="PF02687">
    <property type="entry name" value="FtsX"/>
    <property type="match status" value="1"/>
</dbReference>
<reference evidence="16" key="1">
    <citation type="journal article" date="2020" name="mSystems">
        <title>Genome- and Community-Level Interaction Insights into Carbon Utilization and Element Cycling Functions of Hydrothermarchaeota in Hydrothermal Sediment.</title>
        <authorList>
            <person name="Zhou Z."/>
            <person name="Liu Y."/>
            <person name="Xu W."/>
            <person name="Pan J."/>
            <person name="Luo Z.H."/>
            <person name="Li M."/>
        </authorList>
    </citation>
    <scope>NUCLEOTIDE SEQUENCE [LARGE SCALE GENOMIC DNA]</scope>
    <source>
        <strain evidence="16">HyVt-458</strain>
    </source>
</reference>
<evidence type="ECO:0000256" key="5">
    <source>
        <dbReference type="ARBA" id="ARBA00022475"/>
    </source>
</evidence>
<evidence type="ECO:0000256" key="11">
    <source>
        <dbReference type="ARBA" id="ARBA00023306"/>
    </source>
</evidence>
<evidence type="ECO:0000256" key="9">
    <source>
        <dbReference type="ARBA" id="ARBA00022989"/>
    </source>
</evidence>
<feature type="transmembrane region" description="Helical" evidence="13">
    <location>
        <begin position="191"/>
        <end position="211"/>
    </location>
</feature>
<feature type="transmembrane region" description="Helical" evidence="13">
    <location>
        <begin position="244"/>
        <end position="265"/>
    </location>
</feature>
<dbReference type="GO" id="GO:0032153">
    <property type="term" value="C:cell division site"/>
    <property type="evidence" value="ECO:0007669"/>
    <property type="project" value="TreeGrafter"/>
</dbReference>
<dbReference type="InterPro" id="IPR004513">
    <property type="entry name" value="FtsX"/>
</dbReference>
<dbReference type="Gene3D" id="3.30.70.3040">
    <property type="match status" value="1"/>
</dbReference>
<evidence type="ECO:0000259" key="15">
    <source>
        <dbReference type="Pfam" id="PF18075"/>
    </source>
</evidence>
<evidence type="ECO:0000256" key="10">
    <source>
        <dbReference type="ARBA" id="ARBA00023136"/>
    </source>
</evidence>
<evidence type="ECO:0000256" key="12">
    <source>
        <dbReference type="PIRNR" id="PIRNR003097"/>
    </source>
</evidence>
<organism evidence="16">
    <name type="scientific">Thiolapillus brandeum</name>
    <dbReference type="NCBI Taxonomy" id="1076588"/>
    <lineage>
        <taxon>Bacteria</taxon>
        <taxon>Pseudomonadati</taxon>
        <taxon>Pseudomonadota</taxon>
        <taxon>Gammaproteobacteria</taxon>
        <taxon>Chromatiales</taxon>
        <taxon>Sedimenticolaceae</taxon>
        <taxon>Thiolapillus</taxon>
    </lineage>
</organism>
<keyword evidence="9 13" id="KW-1133">Transmembrane helix</keyword>
<evidence type="ECO:0000256" key="2">
    <source>
        <dbReference type="ARBA" id="ARBA00007379"/>
    </source>
</evidence>
<keyword evidence="7 12" id="KW-0132">Cell division</keyword>
<keyword evidence="10 12" id="KW-0472">Membrane</keyword>
<evidence type="ECO:0000256" key="1">
    <source>
        <dbReference type="ARBA" id="ARBA00004429"/>
    </source>
</evidence>
<comment type="caution">
    <text evidence="16">The sequence shown here is derived from an EMBL/GenBank/DDBJ whole genome shotgun (WGS) entry which is preliminary data.</text>
</comment>
<evidence type="ECO:0000256" key="4">
    <source>
        <dbReference type="ARBA" id="ARBA00021907"/>
    </source>
</evidence>
<keyword evidence="11 12" id="KW-0131">Cell cycle</keyword>
<dbReference type="EMBL" id="DRLF01000168">
    <property type="protein sequence ID" value="HEC06106.1"/>
    <property type="molecule type" value="Genomic_DNA"/>
</dbReference>
<dbReference type="PIRSF" id="PIRSF003097">
    <property type="entry name" value="FtsX"/>
    <property type="match status" value="1"/>
</dbReference>
<comment type="function">
    <text evidence="12">Part of the ABC transporter FtsEX involved in cellular division.</text>
</comment>
<dbReference type="Proteomes" id="UP000886339">
    <property type="component" value="Unassembled WGS sequence"/>
</dbReference>
<evidence type="ECO:0000313" key="16">
    <source>
        <dbReference type="EMBL" id="HEC06106.1"/>
    </source>
</evidence>
<dbReference type="GO" id="GO:0051301">
    <property type="term" value="P:cell division"/>
    <property type="evidence" value="ECO:0007669"/>
    <property type="project" value="UniProtKB-KW"/>
</dbReference>
<comment type="subcellular location">
    <subcellularLocation>
        <location evidence="1">Cell inner membrane</location>
        <topology evidence="1">Multi-pass membrane protein</topology>
    </subcellularLocation>
</comment>
<dbReference type="NCBIfam" id="TIGR00439">
    <property type="entry name" value="FtsX_Gneg"/>
    <property type="match status" value="1"/>
</dbReference>
<keyword evidence="6 12" id="KW-0997">Cell inner membrane</keyword>
<dbReference type="InterPro" id="IPR003838">
    <property type="entry name" value="ABC3_permease_C"/>
</dbReference>
<keyword evidence="5 12" id="KW-1003">Cell membrane</keyword>
<keyword evidence="8 13" id="KW-0812">Transmembrane</keyword>
<feature type="transmembrane region" description="Helical" evidence="13">
    <location>
        <begin position="39"/>
        <end position="62"/>
    </location>
</feature>
<evidence type="ECO:0000256" key="3">
    <source>
        <dbReference type="ARBA" id="ARBA00011160"/>
    </source>
</evidence>
<feature type="domain" description="ABC3 transporter permease C-terminal" evidence="14">
    <location>
        <begin position="194"/>
        <end position="310"/>
    </location>
</feature>
<feature type="transmembrane region" description="Helical" evidence="13">
    <location>
        <begin position="285"/>
        <end position="309"/>
    </location>
</feature>
<dbReference type="GO" id="GO:0005886">
    <property type="term" value="C:plasma membrane"/>
    <property type="evidence" value="ECO:0007669"/>
    <property type="project" value="UniProtKB-SubCell"/>
</dbReference>
<protein>
    <recommendedName>
        <fullName evidence="4 12">Cell division protein FtsX</fullName>
    </recommendedName>
</protein>
<dbReference type="PANTHER" id="PTHR47755:SF1">
    <property type="entry name" value="CELL DIVISION PROTEIN FTSX"/>
    <property type="match status" value="1"/>
</dbReference>